<comment type="caution">
    <text evidence="1">The sequence shown here is derived from an EMBL/GenBank/DDBJ whole genome shotgun (WGS) entry which is preliminary data.</text>
</comment>
<dbReference type="STRING" id="1454001.AW08_03835"/>
<accession>A0A011NHT1</accession>
<evidence type="ECO:0000313" key="1">
    <source>
        <dbReference type="EMBL" id="EXI64092.1"/>
    </source>
</evidence>
<proteinExistence type="predicted"/>
<dbReference type="EMBL" id="JFAX01000042">
    <property type="protein sequence ID" value="EXI64092.1"/>
    <property type="molecule type" value="Genomic_DNA"/>
</dbReference>
<sequence length="33" mass="3766">MLMGRVVEHGRTDEMFVTPAHPETADYIEGRYG</sequence>
<keyword evidence="1" id="KW-0067">ATP-binding</keyword>
<protein>
    <submittedName>
        <fullName evidence="1">Phosphate transporter ATP-binding protein</fullName>
    </submittedName>
</protein>
<dbReference type="AlphaFoldDB" id="A0A011NHT1"/>
<organism evidence="1 2">
    <name type="scientific">Candidatus Accumulibacter adjunctus</name>
    <dbReference type="NCBI Taxonomy" id="1454001"/>
    <lineage>
        <taxon>Bacteria</taxon>
        <taxon>Pseudomonadati</taxon>
        <taxon>Pseudomonadota</taxon>
        <taxon>Betaproteobacteria</taxon>
        <taxon>Candidatus Accumulibacter</taxon>
    </lineage>
</organism>
<keyword evidence="1" id="KW-0547">Nucleotide-binding</keyword>
<evidence type="ECO:0000313" key="2">
    <source>
        <dbReference type="Proteomes" id="UP000020218"/>
    </source>
</evidence>
<gene>
    <name evidence="1" type="ORF">AW08_03835</name>
</gene>
<keyword evidence="2" id="KW-1185">Reference proteome</keyword>
<reference evidence="1" key="1">
    <citation type="submission" date="2014-02" db="EMBL/GenBank/DDBJ databases">
        <title>Expanding our view of genomic diversity in Candidatus Accumulibacter clades.</title>
        <authorList>
            <person name="Skennerton C.T."/>
            <person name="Barr J.J."/>
            <person name="Slater F.R."/>
            <person name="Bond P.L."/>
            <person name="Tyson G.W."/>
        </authorList>
    </citation>
    <scope>NUCLEOTIDE SEQUENCE [LARGE SCALE GENOMIC DNA]</scope>
</reference>
<name>A0A011NHT1_9PROT</name>
<dbReference type="Proteomes" id="UP000020218">
    <property type="component" value="Unassembled WGS sequence"/>
</dbReference>
<dbReference type="GO" id="GO:0005524">
    <property type="term" value="F:ATP binding"/>
    <property type="evidence" value="ECO:0007669"/>
    <property type="project" value="UniProtKB-KW"/>
</dbReference>